<accession>A0A3N0FN75</accession>
<dbReference type="Proteomes" id="UP000276061">
    <property type="component" value="Unassembled WGS sequence"/>
</dbReference>
<dbReference type="InterPro" id="IPR003458">
    <property type="entry name" value="Phage_T4_Gp38_tail_assem"/>
</dbReference>
<dbReference type="AlphaFoldDB" id="A0A3N0FN75"/>
<dbReference type="EMBL" id="RJLR01000071">
    <property type="protein sequence ID" value="RNM01430.1"/>
    <property type="molecule type" value="Genomic_DNA"/>
</dbReference>
<name>A0A3N0FN75_9GAMM</name>
<evidence type="ECO:0000313" key="2">
    <source>
        <dbReference type="Proteomes" id="UP000276061"/>
    </source>
</evidence>
<evidence type="ECO:0000313" key="1">
    <source>
        <dbReference type="EMBL" id="RNM01430.1"/>
    </source>
</evidence>
<dbReference type="PANTHER" id="PTHR34413">
    <property type="entry name" value="PROPHAGE TAIL FIBER ASSEMBLY PROTEIN HOMOLOG TFAE-RELATED-RELATED"/>
    <property type="match status" value="1"/>
</dbReference>
<sequence length="207" mass="22709">MNDKYSITVQGAQLGKNGLADKAGWLTVYHVDTLTREYIGASYEYLMVGTGLPADSYADAPDLPALGQALRRSDDGTLWEHVPDYRGTTVYNKADGKQQTVTTIGTLPSSVTEFAPATVFDIWDGTQWITDTKAQKAAAIKSAQQELDNRRAVANNRINELTYAVNLGIATTDDEAALKTWQTYLVMLSRVDVSDAELTWPDIPTNN</sequence>
<proteinExistence type="predicted"/>
<dbReference type="Pfam" id="PF02413">
    <property type="entry name" value="Caudo_TAP"/>
    <property type="match status" value="1"/>
</dbReference>
<reference evidence="1 2" key="1">
    <citation type="submission" date="2018-11" db="EMBL/GenBank/DDBJ databases">
        <title>Characterization of surface water Dickeya isolates.</title>
        <authorList>
            <person name="Van Gijsegem F."/>
            <person name="Pedron J."/>
        </authorList>
    </citation>
    <scope>NUCLEOTIDE SEQUENCE [LARGE SCALE GENOMIC DNA]</scope>
    <source>
        <strain evidence="1 2">FVG1-MFV-O17</strain>
    </source>
</reference>
<organism evidence="1 2">
    <name type="scientific">Dickeya undicola</name>
    <dbReference type="NCBI Taxonomy" id="1577887"/>
    <lineage>
        <taxon>Bacteria</taxon>
        <taxon>Pseudomonadati</taxon>
        <taxon>Pseudomonadota</taxon>
        <taxon>Gammaproteobacteria</taxon>
        <taxon>Enterobacterales</taxon>
        <taxon>Pectobacteriaceae</taxon>
        <taxon>Dickeya</taxon>
    </lineage>
</organism>
<gene>
    <name evidence="1" type="ORF">EF878_20730</name>
</gene>
<comment type="caution">
    <text evidence="1">The sequence shown here is derived from an EMBL/GenBank/DDBJ whole genome shotgun (WGS) entry which is preliminary data.</text>
</comment>
<dbReference type="PANTHER" id="PTHR34413:SF2">
    <property type="entry name" value="PROPHAGE TAIL FIBER ASSEMBLY PROTEIN HOMOLOG TFAE-RELATED"/>
    <property type="match status" value="1"/>
</dbReference>
<dbReference type="InterPro" id="IPR051220">
    <property type="entry name" value="TFA_Chaperone"/>
</dbReference>
<dbReference type="RefSeq" id="WP_038907879.1">
    <property type="nucleotide sequence ID" value="NZ_RJLR01000071.1"/>
</dbReference>
<dbReference type="OrthoDB" id="8596093at2"/>
<protein>
    <submittedName>
        <fullName evidence="1">Tail fiber assembly protein</fullName>
    </submittedName>
</protein>